<evidence type="ECO:0000256" key="9">
    <source>
        <dbReference type="ARBA" id="ARBA00022692"/>
    </source>
</evidence>
<evidence type="ECO:0000256" key="8">
    <source>
        <dbReference type="ARBA" id="ARBA00022679"/>
    </source>
</evidence>
<evidence type="ECO:0000256" key="11">
    <source>
        <dbReference type="ARBA" id="ARBA00023136"/>
    </source>
</evidence>
<comment type="similarity">
    <text evidence="3">Belongs to the glycosyltransferase 2 family. OpgH subfamily.</text>
</comment>
<evidence type="ECO:0000256" key="7">
    <source>
        <dbReference type="ARBA" id="ARBA00022676"/>
    </source>
</evidence>
<dbReference type="EMBL" id="JAMFMB010000012">
    <property type="protein sequence ID" value="MCL6284093.1"/>
    <property type="molecule type" value="Genomic_DNA"/>
</dbReference>
<evidence type="ECO:0000313" key="15">
    <source>
        <dbReference type="Proteomes" id="UP001203880"/>
    </source>
</evidence>
<feature type="transmembrane region" description="Helical" evidence="12">
    <location>
        <begin position="390"/>
        <end position="413"/>
    </location>
</feature>
<dbReference type="SUPFAM" id="SSF53448">
    <property type="entry name" value="Nucleotide-diphospho-sugar transferases"/>
    <property type="match status" value="1"/>
</dbReference>
<evidence type="ECO:0000256" key="10">
    <source>
        <dbReference type="ARBA" id="ARBA00022989"/>
    </source>
</evidence>
<sequence length="624" mass="68983">MTHDLHIMPSLAALEMPVQDFGTRFHDTDAPQEGTGAPAAWLWRFLAFTPALAATLGLVWVMQDWFSDEGVSLVEGILLGLISFNFFWITFTVSTVLLGLISLSRLSPQRVRERPQPLRVALLMPVYNEVPWYVLGNARTMLEELKARGGAHHYAMFVLSDTRDDAIAAQEQASIEALRTTLAPDLELYYRRREQNTDRKVGNIADWISSWGADWDAMLVLDADSLMTGRAIARLTDALARDPSAGLVQSFPQLIGAQSVFARVQQFANGVYGAAFAEGLARWCGEEGNYWGHNAIIRTQAFANCAGLPRLRSLTGREQLIMSHDFVEAGLLRRAGWSVRFLPRIRGSYEETPATLIDHVQRDRRWCQGNLQHLNLLGSKGFRSISRFHMFHGAIGYLLSPIWFALLVMWALIGRGEDASVLHYFSPDNPMFPQWPEMTEARHALIIVLMYAMLLAPKLLGAAALPLTGTRYREFGGGGRFSLTFLSEICLSILYAPILMVQQMIAVFRSLLGLQKGWSPQARDGGSYGLRTLLICHALETVSGAILTVGILGGVVSAWLIPIALSLTLAVPLSALSGVTAGAARRLLGMREDFREPAITRTARTYRSELKSLLDGKGAVTPAE</sequence>
<proteinExistence type="inferred from homology"/>
<organism evidence="14 15">
    <name type="scientific">Ruegeria spongiae</name>
    <dbReference type="NCBI Taxonomy" id="2942209"/>
    <lineage>
        <taxon>Bacteria</taxon>
        <taxon>Pseudomonadati</taxon>
        <taxon>Pseudomonadota</taxon>
        <taxon>Alphaproteobacteria</taxon>
        <taxon>Rhodobacterales</taxon>
        <taxon>Roseobacteraceae</taxon>
        <taxon>Ruegeria</taxon>
    </lineage>
</organism>
<keyword evidence="7 14" id="KW-0328">Glycosyltransferase</keyword>
<keyword evidence="8 14" id="KW-0808">Transferase</keyword>
<evidence type="ECO:0000259" key="13">
    <source>
        <dbReference type="Pfam" id="PF13632"/>
    </source>
</evidence>
<dbReference type="InterPro" id="IPR001173">
    <property type="entry name" value="Glyco_trans_2-like"/>
</dbReference>
<comment type="subcellular location">
    <subcellularLocation>
        <location evidence="1">Cell inner membrane</location>
        <topology evidence="1">Multi-pass membrane protein</topology>
    </subcellularLocation>
</comment>
<keyword evidence="6" id="KW-0997">Cell inner membrane</keyword>
<feature type="transmembrane region" description="Helical" evidence="12">
    <location>
        <begin position="41"/>
        <end position="61"/>
    </location>
</feature>
<dbReference type="InterPro" id="IPR050321">
    <property type="entry name" value="Glycosyltr_2/OpgH_subfam"/>
</dbReference>
<keyword evidence="15" id="KW-1185">Reference proteome</keyword>
<keyword evidence="10 12" id="KW-1133">Transmembrane helix</keyword>
<feature type="transmembrane region" description="Helical" evidence="12">
    <location>
        <begin position="73"/>
        <end position="101"/>
    </location>
</feature>
<protein>
    <recommendedName>
        <fullName evidence="4">Glucans biosynthesis glucosyltransferase H</fullName>
    </recommendedName>
</protein>
<evidence type="ECO:0000256" key="2">
    <source>
        <dbReference type="ARBA" id="ARBA00005001"/>
    </source>
</evidence>
<accession>A0ABT0Q2I7</accession>
<dbReference type="PANTHER" id="PTHR43867:SF5">
    <property type="entry name" value="GLUCANS BIOSYNTHESIS GLUCOSYLTRANSFERASE H"/>
    <property type="match status" value="1"/>
</dbReference>
<evidence type="ECO:0000256" key="3">
    <source>
        <dbReference type="ARBA" id="ARBA00009337"/>
    </source>
</evidence>
<comment type="pathway">
    <text evidence="2">Glycan metabolism; osmoregulated periplasmic glucan (OPG) biosynthesis.</text>
</comment>
<dbReference type="Pfam" id="PF13632">
    <property type="entry name" value="Glyco_trans_2_3"/>
    <property type="match status" value="1"/>
</dbReference>
<keyword evidence="9 12" id="KW-0812">Transmembrane</keyword>
<dbReference type="PANTHER" id="PTHR43867">
    <property type="entry name" value="CELLULOSE SYNTHASE CATALYTIC SUBUNIT A [UDP-FORMING]"/>
    <property type="match status" value="1"/>
</dbReference>
<keyword evidence="5" id="KW-1003">Cell membrane</keyword>
<name>A0ABT0Q2I7_9RHOB</name>
<dbReference type="RefSeq" id="WP_249710059.1">
    <property type="nucleotide sequence ID" value="NZ_JAMFMB010000012.1"/>
</dbReference>
<reference evidence="14" key="1">
    <citation type="submission" date="2022-05" db="EMBL/GenBank/DDBJ databases">
        <authorList>
            <person name="Park J.-S."/>
        </authorList>
    </citation>
    <scope>NUCLEOTIDE SEQUENCE</scope>
    <source>
        <strain evidence="14">2012CJ41-6</strain>
    </source>
</reference>
<evidence type="ECO:0000313" key="14">
    <source>
        <dbReference type="EMBL" id="MCL6284093.1"/>
    </source>
</evidence>
<dbReference type="GO" id="GO:0016757">
    <property type="term" value="F:glycosyltransferase activity"/>
    <property type="evidence" value="ECO:0007669"/>
    <property type="project" value="UniProtKB-KW"/>
</dbReference>
<keyword evidence="11 12" id="KW-0472">Membrane</keyword>
<comment type="caution">
    <text evidence="14">The sequence shown here is derived from an EMBL/GenBank/DDBJ whole genome shotgun (WGS) entry which is preliminary data.</text>
</comment>
<feature type="transmembrane region" description="Helical" evidence="12">
    <location>
        <begin position="533"/>
        <end position="553"/>
    </location>
</feature>
<gene>
    <name evidence="14" type="primary">mdoH</name>
    <name evidence="14" type="ORF">M3P21_11185</name>
</gene>
<evidence type="ECO:0000256" key="4">
    <source>
        <dbReference type="ARBA" id="ARBA00020585"/>
    </source>
</evidence>
<evidence type="ECO:0000256" key="6">
    <source>
        <dbReference type="ARBA" id="ARBA00022519"/>
    </source>
</evidence>
<evidence type="ECO:0000256" key="12">
    <source>
        <dbReference type="SAM" id="Phobius"/>
    </source>
</evidence>
<dbReference type="NCBIfam" id="NF003958">
    <property type="entry name" value="PRK05454.2-1"/>
    <property type="match status" value="1"/>
</dbReference>
<dbReference type="InterPro" id="IPR029044">
    <property type="entry name" value="Nucleotide-diphossugar_trans"/>
</dbReference>
<dbReference type="Gene3D" id="3.90.550.10">
    <property type="entry name" value="Spore Coat Polysaccharide Biosynthesis Protein SpsA, Chain A"/>
    <property type="match status" value="1"/>
</dbReference>
<feature type="transmembrane region" description="Helical" evidence="12">
    <location>
        <begin position="444"/>
        <end position="465"/>
    </location>
</feature>
<dbReference type="Proteomes" id="UP001203880">
    <property type="component" value="Unassembled WGS sequence"/>
</dbReference>
<evidence type="ECO:0000256" key="1">
    <source>
        <dbReference type="ARBA" id="ARBA00004429"/>
    </source>
</evidence>
<dbReference type="NCBIfam" id="NF003962">
    <property type="entry name" value="PRK05454.2-5"/>
    <property type="match status" value="1"/>
</dbReference>
<feature type="transmembrane region" description="Helical" evidence="12">
    <location>
        <begin position="559"/>
        <end position="584"/>
    </location>
</feature>
<feature type="domain" description="Glycosyltransferase 2-like" evidence="13">
    <location>
        <begin position="219"/>
        <end position="443"/>
    </location>
</feature>
<evidence type="ECO:0000256" key="5">
    <source>
        <dbReference type="ARBA" id="ARBA00022475"/>
    </source>
</evidence>